<evidence type="ECO:0000313" key="1">
    <source>
        <dbReference type="EMBL" id="KAJ1672893.1"/>
    </source>
</evidence>
<gene>
    <name evidence="1" type="ORF">EV182_006280</name>
</gene>
<accession>A0ACC1HCR4</accession>
<reference evidence="1" key="1">
    <citation type="submission" date="2022-06" db="EMBL/GenBank/DDBJ databases">
        <title>Phylogenomic reconstructions and comparative analyses of Kickxellomycotina fungi.</title>
        <authorList>
            <person name="Reynolds N.K."/>
            <person name="Stajich J.E."/>
            <person name="Barry K."/>
            <person name="Grigoriev I.V."/>
            <person name="Crous P."/>
            <person name="Smith M.E."/>
        </authorList>
    </citation>
    <scope>NUCLEOTIDE SEQUENCE</scope>
    <source>
        <strain evidence="1">RSA 2271</strain>
    </source>
</reference>
<proteinExistence type="predicted"/>
<evidence type="ECO:0000313" key="2">
    <source>
        <dbReference type="Proteomes" id="UP001145114"/>
    </source>
</evidence>
<keyword evidence="2" id="KW-1185">Reference proteome</keyword>
<name>A0ACC1HCR4_9FUNG</name>
<dbReference type="Proteomes" id="UP001145114">
    <property type="component" value="Unassembled WGS sequence"/>
</dbReference>
<comment type="caution">
    <text evidence="1">The sequence shown here is derived from an EMBL/GenBank/DDBJ whole genome shotgun (WGS) entry which is preliminary data.</text>
</comment>
<sequence length="113" mass="12715">MEDAFLRMGWIKYVLIDVREPSEVVQGRIPTATNIPLKDIATAFQLGDKDFMVRYGIPKPTAGEDVVFYCRSGKRSSSAVEAVEKLGLNLNLRNYRGSWLDYSANALKDQTLL</sequence>
<dbReference type="EMBL" id="JAMZIH010007672">
    <property type="protein sequence ID" value="KAJ1672893.1"/>
    <property type="molecule type" value="Genomic_DNA"/>
</dbReference>
<organism evidence="1 2">
    <name type="scientific">Spiromyces aspiralis</name>
    <dbReference type="NCBI Taxonomy" id="68401"/>
    <lineage>
        <taxon>Eukaryota</taxon>
        <taxon>Fungi</taxon>
        <taxon>Fungi incertae sedis</taxon>
        <taxon>Zoopagomycota</taxon>
        <taxon>Kickxellomycotina</taxon>
        <taxon>Kickxellomycetes</taxon>
        <taxon>Kickxellales</taxon>
        <taxon>Kickxellaceae</taxon>
        <taxon>Spiromyces</taxon>
    </lineage>
</organism>
<protein>
    <submittedName>
        <fullName evidence="1">Uncharacterized protein</fullName>
    </submittedName>
</protein>